<accession>A0A182TBT0</accession>
<evidence type="ECO:0000313" key="3">
    <source>
        <dbReference type="EnsemblMetazoa" id="AMAM023664-PA"/>
    </source>
</evidence>
<organism evidence="3 4">
    <name type="scientific">Anopheles maculatus</name>
    <dbReference type="NCBI Taxonomy" id="74869"/>
    <lineage>
        <taxon>Eukaryota</taxon>
        <taxon>Metazoa</taxon>
        <taxon>Ecdysozoa</taxon>
        <taxon>Arthropoda</taxon>
        <taxon>Hexapoda</taxon>
        <taxon>Insecta</taxon>
        <taxon>Pterygota</taxon>
        <taxon>Neoptera</taxon>
        <taxon>Endopterygota</taxon>
        <taxon>Diptera</taxon>
        <taxon>Nematocera</taxon>
        <taxon>Culicoidea</taxon>
        <taxon>Culicidae</taxon>
        <taxon>Anophelinae</taxon>
        <taxon>Anopheles</taxon>
        <taxon>Anopheles maculatus group</taxon>
    </lineage>
</organism>
<sequence>MAPTCLAARDDFVVDQVMAVMSGGMLPPCSVLHDGPSNVANKPDCSVVNQALKRLHQYYHVEPDVLFIRSGVEHEGADFFSYYDEELNDETIQIVETNSKGGVAAWPDVPKQTGTLGNLTPADRHGSVQFCVVYILQPERLRL</sequence>
<keyword evidence="4" id="KW-1185">Reference proteome</keyword>
<evidence type="ECO:0000259" key="2">
    <source>
        <dbReference type="Pfam" id="PF12605"/>
    </source>
</evidence>
<reference evidence="4" key="1">
    <citation type="submission" date="2013-09" db="EMBL/GenBank/DDBJ databases">
        <title>The Genome Sequence of Anopheles maculatus species B.</title>
        <authorList>
            <consortium name="The Broad Institute Genomics Platform"/>
            <person name="Neafsey D.E."/>
            <person name="Besansky N."/>
            <person name="Howell P."/>
            <person name="Walton C."/>
            <person name="Young S.K."/>
            <person name="Zeng Q."/>
            <person name="Gargeya S."/>
            <person name="Fitzgerald M."/>
            <person name="Haas B."/>
            <person name="Abouelleil A."/>
            <person name="Allen A.W."/>
            <person name="Alvarado L."/>
            <person name="Arachchi H.M."/>
            <person name="Berlin A.M."/>
            <person name="Chapman S.B."/>
            <person name="Gainer-Dewar J."/>
            <person name="Goldberg J."/>
            <person name="Griggs A."/>
            <person name="Gujja S."/>
            <person name="Hansen M."/>
            <person name="Howarth C."/>
            <person name="Imamovic A."/>
            <person name="Ireland A."/>
            <person name="Larimer J."/>
            <person name="McCowan C."/>
            <person name="Murphy C."/>
            <person name="Pearson M."/>
            <person name="Poon T.W."/>
            <person name="Priest M."/>
            <person name="Roberts A."/>
            <person name="Saif S."/>
            <person name="Shea T."/>
            <person name="Sisk P."/>
            <person name="Sykes S."/>
            <person name="Wortman J."/>
            <person name="Nusbaum C."/>
            <person name="Birren B."/>
        </authorList>
    </citation>
    <scope>NUCLEOTIDE SEQUENCE [LARGE SCALE GENOMIC DNA]</scope>
    <source>
        <strain evidence="4">maculatus3</strain>
    </source>
</reference>
<proteinExistence type="predicted"/>
<name>A0A182TBT0_9DIPT</name>
<dbReference type="Proteomes" id="UP000075901">
    <property type="component" value="Unassembled WGS sequence"/>
</dbReference>
<feature type="domain" description="Casein kinase 1 gamma C-terminal" evidence="2">
    <location>
        <begin position="95"/>
        <end position="130"/>
    </location>
</feature>
<evidence type="ECO:0000256" key="1">
    <source>
        <dbReference type="ARBA" id="ARBA00022679"/>
    </source>
</evidence>
<keyword evidence="1" id="KW-0808">Transferase</keyword>
<dbReference type="InterPro" id="IPR022247">
    <property type="entry name" value="Casein_kinase-1_gamma_C"/>
</dbReference>
<evidence type="ECO:0000313" key="4">
    <source>
        <dbReference type="Proteomes" id="UP000075901"/>
    </source>
</evidence>
<dbReference type="AlphaFoldDB" id="A0A182TBT0"/>
<dbReference type="Pfam" id="PF12605">
    <property type="entry name" value="CK1gamma_C"/>
    <property type="match status" value="1"/>
</dbReference>
<dbReference type="VEuPathDB" id="VectorBase:AMAM023664"/>
<protein>
    <recommendedName>
        <fullName evidence="2">Casein kinase 1 gamma C-terminal domain-containing protein</fullName>
    </recommendedName>
</protein>
<reference evidence="3" key="2">
    <citation type="submission" date="2020-05" db="UniProtKB">
        <authorList>
            <consortium name="EnsemblMetazoa"/>
        </authorList>
    </citation>
    <scope>IDENTIFICATION</scope>
    <source>
        <strain evidence="3">maculatus3</strain>
    </source>
</reference>
<dbReference type="GO" id="GO:0004674">
    <property type="term" value="F:protein serine/threonine kinase activity"/>
    <property type="evidence" value="ECO:0007669"/>
    <property type="project" value="InterPro"/>
</dbReference>
<dbReference type="EnsemblMetazoa" id="AMAM023664-RA">
    <property type="protein sequence ID" value="AMAM023664-PA"/>
    <property type="gene ID" value="AMAM023664"/>
</dbReference>